<evidence type="ECO:0000313" key="1">
    <source>
        <dbReference type="EMBL" id="GEM83243.1"/>
    </source>
</evidence>
<organism evidence="1 2">
    <name type="scientific">Meiothermus hypogaeus NBRC 106114</name>
    <dbReference type="NCBI Taxonomy" id="1227553"/>
    <lineage>
        <taxon>Bacteria</taxon>
        <taxon>Thermotogati</taxon>
        <taxon>Deinococcota</taxon>
        <taxon>Deinococci</taxon>
        <taxon>Thermales</taxon>
        <taxon>Thermaceae</taxon>
        <taxon>Meiothermus</taxon>
    </lineage>
</organism>
<protein>
    <submittedName>
        <fullName evidence="1">Uncharacterized protein</fullName>
    </submittedName>
</protein>
<comment type="caution">
    <text evidence="1">The sequence shown here is derived from an EMBL/GenBank/DDBJ whole genome shotgun (WGS) entry which is preliminary data.</text>
</comment>
<sequence>MNPPQPMKKAVEAMTKAADTRSYFGIAEGCKYAHDCIHRALEVELERYCMCCLTLLKLLGGLNKGYLILDDLVIARWQRGLLNLPKIKDSSSNQYVWGFGPD</sequence>
<evidence type="ECO:0000313" key="2">
    <source>
        <dbReference type="Proteomes" id="UP000321197"/>
    </source>
</evidence>
<dbReference type="Proteomes" id="UP000321197">
    <property type="component" value="Unassembled WGS sequence"/>
</dbReference>
<proteinExistence type="predicted"/>
<name>A0A511R0T4_9DEIN</name>
<accession>A0A511R0T4</accession>
<reference evidence="1 2" key="1">
    <citation type="submission" date="2019-07" db="EMBL/GenBank/DDBJ databases">
        <title>Whole genome shotgun sequence of Meiothermus hypogaeus NBRC 106114.</title>
        <authorList>
            <person name="Hosoyama A."/>
            <person name="Uohara A."/>
            <person name="Ohji S."/>
            <person name="Ichikawa N."/>
        </authorList>
    </citation>
    <scope>NUCLEOTIDE SEQUENCE [LARGE SCALE GENOMIC DNA]</scope>
    <source>
        <strain evidence="1 2">NBRC 106114</strain>
    </source>
</reference>
<dbReference type="RefSeq" id="WP_147075369.1">
    <property type="nucleotide sequence ID" value="NZ_BJXL01000036.1"/>
</dbReference>
<dbReference type="AlphaFoldDB" id="A0A511R0T4"/>
<gene>
    <name evidence="1" type="ORF">MHY01S_14090</name>
</gene>
<dbReference type="EMBL" id="BJXL01000036">
    <property type="protein sequence ID" value="GEM83243.1"/>
    <property type="molecule type" value="Genomic_DNA"/>
</dbReference>